<evidence type="ECO:0000256" key="14">
    <source>
        <dbReference type="ARBA" id="ARBA00025766"/>
    </source>
</evidence>
<keyword evidence="3 15" id="KW-0963">Cytoplasm</keyword>
<evidence type="ECO:0000256" key="2">
    <source>
        <dbReference type="ARBA" id="ARBA00019438"/>
    </source>
</evidence>
<dbReference type="GO" id="GO:0006325">
    <property type="term" value="P:chromatin organization"/>
    <property type="evidence" value="ECO:0007669"/>
    <property type="project" value="UniProtKB-UniRule"/>
</dbReference>
<dbReference type="OrthoDB" id="538811at2759"/>
<keyword evidence="17" id="KW-1185">Reference proteome</keyword>
<dbReference type="GO" id="GO:0007095">
    <property type="term" value="P:mitotic G2 DNA damage checkpoint signaling"/>
    <property type="evidence" value="ECO:0007669"/>
    <property type="project" value="UniProtKB-UniRule"/>
</dbReference>
<dbReference type="GO" id="GO:0045739">
    <property type="term" value="P:positive regulation of DNA repair"/>
    <property type="evidence" value="ECO:0007669"/>
    <property type="project" value="UniProtKB-UniRule"/>
</dbReference>
<comment type="similarity">
    <text evidence="14 15">Belongs to the BABAM2 family.</text>
</comment>
<dbReference type="PANTHER" id="PTHR15189:SF7">
    <property type="entry name" value="BRISC AND BRCA1-A COMPLEX MEMBER 2"/>
    <property type="match status" value="1"/>
</dbReference>
<reference evidence="16" key="1">
    <citation type="submission" date="2019-08" db="EMBL/GenBank/DDBJ databases">
        <title>The genome of the North American firefly Photinus pyralis.</title>
        <authorList>
            <consortium name="Photinus pyralis genome working group"/>
            <person name="Fallon T.R."/>
            <person name="Sander Lower S.E."/>
            <person name="Weng J.-K."/>
        </authorList>
    </citation>
    <scope>NUCLEOTIDE SEQUENCE</scope>
    <source>
        <strain evidence="16">TRF0915ILg1</strain>
        <tissue evidence="16">Whole body</tissue>
    </source>
</reference>
<dbReference type="Proteomes" id="UP000801492">
    <property type="component" value="Unassembled WGS sequence"/>
</dbReference>
<evidence type="ECO:0000256" key="9">
    <source>
        <dbReference type="ARBA" id="ARBA00022786"/>
    </source>
</evidence>
<dbReference type="GO" id="GO:0010212">
    <property type="term" value="P:response to ionizing radiation"/>
    <property type="evidence" value="ECO:0007669"/>
    <property type="project" value="UniProtKB-UniRule"/>
</dbReference>
<dbReference type="Pfam" id="PF06113">
    <property type="entry name" value="BRE"/>
    <property type="match status" value="1"/>
</dbReference>
<evidence type="ECO:0000256" key="1">
    <source>
        <dbReference type="ARBA" id="ARBA00004123"/>
    </source>
</evidence>
<dbReference type="GO" id="GO:0031593">
    <property type="term" value="F:polyubiquitin modification-dependent protein binding"/>
    <property type="evidence" value="ECO:0007669"/>
    <property type="project" value="UniProtKB-UniRule"/>
</dbReference>
<comment type="caution">
    <text evidence="16">The sequence shown here is derived from an EMBL/GenBank/DDBJ whole genome shotgun (WGS) entry which is preliminary data.</text>
</comment>
<evidence type="ECO:0000256" key="4">
    <source>
        <dbReference type="ARBA" id="ARBA00022618"/>
    </source>
</evidence>
<gene>
    <name evidence="16" type="ORF">ILUMI_00238</name>
</gene>
<accession>A0A8K0DHM7</accession>
<comment type="subcellular location">
    <subcellularLocation>
        <location evidence="15">Cytoplasm</location>
    </subcellularLocation>
    <subcellularLocation>
        <location evidence="1 15">Nucleus</location>
    </subcellularLocation>
    <text evidence="15">Localizes at sites of DNA damage at double-strand breaks (DSBs).</text>
</comment>
<dbReference type="GO" id="GO:0005737">
    <property type="term" value="C:cytoplasm"/>
    <property type="evidence" value="ECO:0007669"/>
    <property type="project" value="UniProtKB-SubCell"/>
</dbReference>
<keyword evidence="7 15" id="KW-0227">DNA damage</keyword>
<evidence type="ECO:0000256" key="7">
    <source>
        <dbReference type="ARBA" id="ARBA00022763"/>
    </source>
</evidence>
<dbReference type="GO" id="GO:0051301">
    <property type="term" value="P:cell division"/>
    <property type="evidence" value="ECO:0007669"/>
    <property type="project" value="UniProtKB-UniRule"/>
</dbReference>
<evidence type="ECO:0000256" key="11">
    <source>
        <dbReference type="ARBA" id="ARBA00023204"/>
    </source>
</evidence>
<dbReference type="CDD" id="cd23665">
    <property type="entry name" value="BRE-like_insects"/>
    <property type="match status" value="1"/>
</dbReference>
<sequence length="394" mass="45471">MDDISLPDDHVLLNFPPRLRKNIKEIWKDGKIGISSKSMKVHVNPTKASDDYSVIYKDNFILEIPYAGRALYWEVMFKDEDYGYPPDFDFPNDSFLFDPDIDTISAHMPSLANWNINNSKSLISVIRELMVLYKKYQISRLQTDNKYSALYTEYQYLISETNDAENIEVYIDNGGTVHFFICINISFSDLPPYVQPMLIGKADNVLNPNEDTATLRVALKPDSSKVQSDLQLSPRLEQVIGSASTLHIPTFNKDSNNLLDYISQITTLLEERVEQISNNYKLKNEYISFIISVCGCNIIEYDSTLFSKVVLLCEVNNFYTLVLIQIGNKFPQEKPKVTLRSIYHLQHDKPFVHNLDNYPYSPRWTPEEMVKRLITNLKEEIPNFQVICQKLAAS</sequence>
<dbReference type="GO" id="GO:0006302">
    <property type="term" value="P:double-strand break repair"/>
    <property type="evidence" value="ECO:0007669"/>
    <property type="project" value="UniProtKB-UniRule"/>
</dbReference>
<comment type="function">
    <text evidence="15">May play a role in homeostasis or cellular differentiation in cells of neural, epithelial and germline origins. May also act as a death receptor-associated anti-apoptotic protein, which inhibits the mitochondrial apoptotic pathway.</text>
</comment>
<keyword evidence="13 15" id="KW-0131">Cell cycle</keyword>
<evidence type="ECO:0000313" key="17">
    <source>
        <dbReference type="Proteomes" id="UP000801492"/>
    </source>
</evidence>
<keyword evidence="9 15" id="KW-0833">Ubl conjugation pathway</keyword>
<dbReference type="PANTHER" id="PTHR15189">
    <property type="entry name" value="BRISC AND BRCA1-A COMPLEX MEMBER 2"/>
    <property type="match status" value="1"/>
</dbReference>
<protein>
    <recommendedName>
        <fullName evidence="2 15">BRISC and BRCA1-A complex member 2</fullName>
    </recommendedName>
</protein>
<organism evidence="16 17">
    <name type="scientific">Ignelater luminosus</name>
    <name type="common">Cucubano</name>
    <name type="synonym">Pyrophorus luminosus</name>
    <dbReference type="NCBI Taxonomy" id="2038154"/>
    <lineage>
        <taxon>Eukaryota</taxon>
        <taxon>Metazoa</taxon>
        <taxon>Ecdysozoa</taxon>
        <taxon>Arthropoda</taxon>
        <taxon>Hexapoda</taxon>
        <taxon>Insecta</taxon>
        <taxon>Pterygota</taxon>
        <taxon>Neoptera</taxon>
        <taxon>Endopterygota</taxon>
        <taxon>Coleoptera</taxon>
        <taxon>Polyphaga</taxon>
        <taxon>Elateriformia</taxon>
        <taxon>Elateroidea</taxon>
        <taxon>Elateridae</taxon>
        <taxon>Agrypninae</taxon>
        <taxon>Pyrophorini</taxon>
        <taxon>Ignelater</taxon>
    </lineage>
</organism>
<dbReference type="GO" id="GO:0070531">
    <property type="term" value="C:BRCA1-A complex"/>
    <property type="evidence" value="ECO:0007669"/>
    <property type="project" value="UniProtKB-UniRule"/>
</dbReference>
<dbReference type="AlphaFoldDB" id="A0A8K0DHM7"/>
<comment type="domain">
    <text evidence="15">Contains 2 ubiquitin-conjugating enzyme family-like (UEV-like) regions. These regions lack the critical Cys residues required for ubiquitination but retain the ability to bind ubiquitin.</text>
</comment>
<evidence type="ECO:0000256" key="8">
    <source>
        <dbReference type="ARBA" id="ARBA00022776"/>
    </source>
</evidence>
<keyword evidence="4 15" id="KW-0132">Cell division</keyword>
<dbReference type="EMBL" id="VTPC01000401">
    <property type="protein sequence ID" value="KAF2905934.1"/>
    <property type="molecule type" value="Genomic_DNA"/>
</dbReference>
<evidence type="ECO:0000256" key="13">
    <source>
        <dbReference type="ARBA" id="ARBA00023306"/>
    </source>
</evidence>
<keyword evidence="8 15" id="KW-0498">Mitosis</keyword>
<keyword evidence="11 15" id="KW-0234">DNA repair</keyword>
<dbReference type="GO" id="GO:0070552">
    <property type="term" value="C:BRISC complex"/>
    <property type="evidence" value="ECO:0007669"/>
    <property type="project" value="UniProtKB-UniRule"/>
</dbReference>
<evidence type="ECO:0000256" key="12">
    <source>
        <dbReference type="ARBA" id="ARBA00023242"/>
    </source>
</evidence>
<proteinExistence type="inferred from homology"/>
<evidence type="ECO:0000256" key="10">
    <source>
        <dbReference type="ARBA" id="ARBA00022853"/>
    </source>
</evidence>
<keyword evidence="12 15" id="KW-0539">Nucleus</keyword>
<evidence type="ECO:0000313" key="16">
    <source>
        <dbReference type="EMBL" id="KAF2905934.1"/>
    </source>
</evidence>
<keyword evidence="5 15" id="KW-0053">Apoptosis</keyword>
<dbReference type="InterPro" id="IPR010358">
    <property type="entry name" value="BRE"/>
</dbReference>
<comment type="subunit">
    <text evidence="15">Component of the ARISC complex. Component of the BRCA1-A complex. Component of the BRISC complex. Binds polyubiquitin.</text>
</comment>
<name>A0A8K0DHM7_IGNLU</name>
<dbReference type="GO" id="GO:0006915">
    <property type="term" value="P:apoptotic process"/>
    <property type="evidence" value="ECO:0007669"/>
    <property type="project" value="UniProtKB-UniRule"/>
</dbReference>
<keyword evidence="10 15" id="KW-0156">Chromatin regulator</keyword>
<evidence type="ECO:0000256" key="5">
    <source>
        <dbReference type="ARBA" id="ARBA00022703"/>
    </source>
</evidence>
<evidence type="ECO:0000256" key="15">
    <source>
        <dbReference type="RuleBase" id="RU368019"/>
    </source>
</evidence>
<evidence type="ECO:0000256" key="6">
    <source>
        <dbReference type="ARBA" id="ARBA00022737"/>
    </source>
</evidence>
<keyword evidence="6" id="KW-0677">Repeat</keyword>
<evidence type="ECO:0000256" key="3">
    <source>
        <dbReference type="ARBA" id="ARBA00022490"/>
    </source>
</evidence>